<feature type="region of interest" description="Disordered" evidence="1">
    <location>
        <begin position="210"/>
        <end position="297"/>
    </location>
</feature>
<accession>A0A8W8HW17</accession>
<reference evidence="4" key="1">
    <citation type="submission" date="2022-08" db="UniProtKB">
        <authorList>
            <consortium name="EnsemblMetazoa"/>
        </authorList>
    </citation>
    <scope>IDENTIFICATION</scope>
    <source>
        <strain evidence="4">05x7-T-G4-1.051#20</strain>
    </source>
</reference>
<feature type="compositionally biased region" description="Polar residues" evidence="1">
    <location>
        <begin position="217"/>
        <end position="233"/>
    </location>
</feature>
<feature type="domain" description="HAT C-terminal dimerisation" evidence="3">
    <location>
        <begin position="17"/>
        <end position="79"/>
    </location>
</feature>
<sequence length="714" mass="80971">MKWEMSLTKPTSIVETLEDSNKALYPAIYVILLVLLTMPIATATVERSFSVLKRVKTYLRSTMNQERLSSLALLHIHREVEIDVNKEVQPRQNVESLLQTTNALFRRRDFSSSGTRSEKLISIKWKSSGDHLEDILRCEFPKLNGYSYNLMKSNEGRQLISIPTPPTIQELKKTIKKGKLYVIPKRNIVSDMSEQPDNYLPDLDSEEEFVLDRNSQRSEPSGPSTSNDTSAGNQDGLPTLRRNLSRRRGRRAAALLARHQIREWCNRNSPMQQSEENPPSRSDTGDTGDPPNQNVVDNLGFTVSELRAMQDKEFEESLRIDQQKDSDKRREEEARLHEEEELQQLRLRRKRKLPPQPESGVVLKLRNGSQRVFSPADSTEVLINFVGSQENSSVHFKVSIAGINEPIIIRSWDFEIVTLKDCGIIQSSILEVEWNVEPEFSNVTSNYEDLLSSLTDGESEVENEDCEIIEAIEQGGIFFVPTPTATRDLGLYGLIHRTGLHVPQWDSNPRQNEDGYDIMDNAVGLVNGDYHAMGAMLASMLLQGGPVLPVFNHHFLKYGNLGIEAATLETVCDTRYRDMITKVENGTVDNQEEIAEFLTENGINVLLTANTRSTIVKALSLKCSNLLNKKAVLDSFWEGAEKLGLRTLLKRYPEIEAVLCQKCNNSSSLTGDHFMTLLKFTKYGDDGSNRRHNAEEIQQNFESYIYDSEGKMYT</sequence>
<evidence type="ECO:0000313" key="4">
    <source>
        <dbReference type="EnsemblMetazoa" id="G11314.1:cds"/>
    </source>
</evidence>
<evidence type="ECO:0000313" key="5">
    <source>
        <dbReference type="Proteomes" id="UP000005408"/>
    </source>
</evidence>
<dbReference type="InterPro" id="IPR012337">
    <property type="entry name" value="RNaseH-like_sf"/>
</dbReference>
<feature type="region of interest" description="Disordered" evidence="1">
    <location>
        <begin position="314"/>
        <end position="338"/>
    </location>
</feature>
<dbReference type="SUPFAM" id="SSF53098">
    <property type="entry name" value="Ribonuclease H-like"/>
    <property type="match status" value="1"/>
</dbReference>
<keyword evidence="5" id="KW-1185">Reference proteome</keyword>
<dbReference type="Pfam" id="PF05699">
    <property type="entry name" value="Dimer_Tnp_hAT"/>
    <property type="match status" value="1"/>
</dbReference>
<keyword evidence="2" id="KW-0812">Transmembrane</keyword>
<dbReference type="PANTHER" id="PTHR46289">
    <property type="entry name" value="52 KDA REPRESSOR OF THE INHIBITOR OF THE PROTEIN KINASE-LIKE PROTEIN-RELATED"/>
    <property type="match status" value="1"/>
</dbReference>
<proteinExistence type="predicted"/>
<feature type="transmembrane region" description="Helical" evidence="2">
    <location>
        <begin position="23"/>
        <end position="45"/>
    </location>
</feature>
<evidence type="ECO:0000256" key="2">
    <source>
        <dbReference type="SAM" id="Phobius"/>
    </source>
</evidence>
<keyword evidence="2" id="KW-1133">Transmembrane helix</keyword>
<dbReference type="AlphaFoldDB" id="A0A8W8HW17"/>
<evidence type="ECO:0000259" key="3">
    <source>
        <dbReference type="Pfam" id="PF05699"/>
    </source>
</evidence>
<dbReference type="Proteomes" id="UP000005408">
    <property type="component" value="Unassembled WGS sequence"/>
</dbReference>
<dbReference type="GO" id="GO:0046983">
    <property type="term" value="F:protein dimerization activity"/>
    <property type="evidence" value="ECO:0007669"/>
    <property type="project" value="InterPro"/>
</dbReference>
<name>A0A8W8HW17_MAGGI</name>
<evidence type="ECO:0000256" key="1">
    <source>
        <dbReference type="SAM" id="MobiDB-lite"/>
    </source>
</evidence>
<protein>
    <recommendedName>
        <fullName evidence="3">HAT C-terminal dimerisation domain-containing protein</fullName>
    </recommendedName>
</protein>
<organism evidence="4 5">
    <name type="scientific">Magallana gigas</name>
    <name type="common">Pacific oyster</name>
    <name type="synonym">Crassostrea gigas</name>
    <dbReference type="NCBI Taxonomy" id="29159"/>
    <lineage>
        <taxon>Eukaryota</taxon>
        <taxon>Metazoa</taxon>
        <taxon>Spiralia</taxon>
        <taxon>Lophotrochozoa</taxon>
        <taxon>Mollusca</taxon>
        <taxon>Bivalvia</taxon>
        <taxon>Autobranchia</taxon>
        <taxon>Pteriomorphia</taxon>
        <taxon>Ostreida</taxon>
        <taxon>Ostreoidea</taxon>
        <taxon>Ostreidae</taxon>
        <taxon>Magallana</taxon>
    </lineage>
</organism>
<dbReference type="InterPro" id="IPR008906">
    <property type="entry name" value="HATC_C_dom"/>
</dbReference>
<keyword evidence="2" id="KW-0472">Membrane</keyword>
<dbReference type="EnsemblMetazoa" id="G11314.1">
    <property type="protein sequence ID" value="G11314.1:cds"/>
    <property type="gene ID" value="G11314"/>
</dbReference>
<dbReference type="InterPro" id="IPR052958">
    <property type="entry name" value="IFN-induced_PKR_regulator"/>
</dbReference>
<dbReference type="PANTHER" id="PTHR46289:SF14">
    <property type="entry name" value="DUF4371 DOMAIN-CONTAINING PROTEIN"/>
    <property type="match status" value="1"/>
</dbReference>
<feature type="compositionally biased region" description="Polar residues" evidence="1">
    <location>
        <begin position="266"/>
        <end position="282"/>
    </location>
</feature>